<name>A0A0F9RZC9_9ZZZZ</name>
<dbReference type="SUPFAM" id="SSF52980">
    <property type="entry name" value="Restriction endonuclease-like"/>
    <property type="match status" value="1"/>
</dbReference>
<sequence>MGEALTIGQQAELLACQYLQKHKLKLITKNYHCRRGEIDLIMQDKMTLVFIEVRYRKNERFGSALESVNYKKQAKIIITAEHYLLQNTQSYSGYRFDVIAISPTPQADDIIWVKDAFHSN</sequence>
<dbReference type="AlphaFoldDB" id="A0A0F9RZC9"/>
<dbReference type="HAMAP" id="MF_00048">
    <property type="entry name" value="UPF0102"/>
    <property type="match status" value="1"/>
</dbReference>
<proteinExistence type="inferred from homology"/>
<dbReference type="PANTHER" id="PTHR34039:SF1">
    <property type="entry name" value="UPF0102 PROTEIN YRAN"/>
    <property type="match status" value="1"/>
</dbReference>
<dbReference type="NCBIfam" id="NF009150">
    <property type="entry name" value="PRK12497.1-3"/>
    <property type="match status" value="1"/>
</dbReference>
<comment type="caution">
    <text evidence="1">The sequence shown here is derived from an EMBL/GenBank/DDBJ whole genome shotgun (WGS) entry which is preliminary data.</text>
</comment>
<reference evidence="1" key="1">
    <citation type="journal article" date="2015" name="Nature">
        <title>Complex archaea that bridge the gap between prokaryotes and eukaryotes.</title>
        <authorList>
            <person name="Spang A."/>
            <person name="Saw J.H."/>
            <person name="Jorgensen S.L."/>
            <person name="Zaremba-Niedzwiedzka K."/>
            <person name="Martijn J."/>
            <person name="Lind A.E."/>
            <person name="van Eijk R."/>
            <person name="Schleper C."/>
            <person name="Guy L."/>
            <person name="Ettema T.J."/>
        </authorList>
    </citation>
    <scope>NUCLEOTIDE SEQUENCE</scope>
</reference>
<dbReference type="InterPro" id="IPR011335">
    <property type="entry name" value="Restrct_endonuc-II-like"/>
</dbReference>
<dbReference type="GO" id="GO:0003676">
    <property type="term" value="F:nucleic acid binding"/>
    <property type="evidence" value="ECO:0007669"/>
    <property type="project" value="InterPro"/>
</dbReference>
<dbReference type="InterPro" id="IPR003509">
    <property type="entry name" value="UPF0102_YraN-like"/>
</dbReference>
<gene>
    <name evidence="1" type="ORF">LCGC14_0914260</name>
</gene>
<accession>A0A0F9RZC9</accession>
<evidence type="ECO:0000313" key="1">
    <source>
        <dbReference type="EMBL" id="KKN22513.1"/>
    </source>
</evidence>
<dbReference type="EMBL" id="LAZR01003054">
    <property type="protein sequence ID" value="KKN22513.1"/>
    <property type="molecule type" value="Genomic_DNA"/>
</dbReference>
<organism evidence="1">
    <name type="scientific">marine sediment metagenome</name>
    <dbReference type="NCBI Taxonomy" id="412755"/>
    <lineage>
        <taxon>unclassified sequences</taxon>
        <taxon>metagenomes</taxon>
        <taxon>ecological metagenomes</taxon>
    </lineage>
</organism>
<dbReference type="PANTHER" id="PTHR34039">
    <property type="entry name" value="UPF0102 PROTEIN YRAN"/>
    <property type="match status" value="1"/>
</dbReference>
<dbReference type="Pfam" id="PF02021">
    <property type="entry name" value="UPF0102"/>
    <property type="match status" value="1"/>
</dbReference>
<protein>
    <submittedName>
        <fullName evidence="1">Uncharacterized protein</fullName>
    </submittedName>
</protein>
<dbReference type="Gene3D" id="3.40.1350.10">
    <property type="match status" value="1"/>
</dbReference>
<dbReference type="InterPro" id="IPR011856">
    <property type="entry name" value="tRNA_endonuc-like_dom_sf"/>
</dbReference>
<dbReference type="NCBIfam" id="TIGR00252">
    <property type="entry name" value="YraN family protein"/>
    <property type="match status" value="1"/>
</dbReference>